<dbReference type="EMBL" id="JH795869">
    <property type="protein sequence ID" value="EJT99621.1"/>
    <property type="molecule type" value="Genomic_DNA"/>
</dbReference>
<evidence type="ECO:0000259" key="1">
    <source>
        <dbReference type="Pfam" id="PF09994"/>
    </source>
</evidence>
<keyword evidence="3" id="KW-1185">Reference proteome</keyword>
<dbReference type="SUPFAM" id="SSF53474">
    <property type="entry name" value="alpha/beta-Hydrolases"/>
    <property type="match status" value="1"/>
</dbReference>
<dbReference type="AlphaFoldDB" id="M5G1B9"/>
<dbReference type="Proteomes" id="UP000030653">
    <property type="component" value="Unassembled WGS sequence"/>
</dbReference>
<name>M5G1B9_DACPD</name>
<dbReference type="OMA" id="AREPCIH"/>
<proteinExistence type="predicted"/>
<dbReference type="GeneID" id="63691607"/>
<accession>M5G1B9</accession>
<evidence type="ECO:0000313" key="2">
    <source>
        <dbReference type="EMBL" id="EJT99621.1"/>
    </source>
</evidence>
<dbReference type="OrthoDB" id="3162439at2759"/>
<dbReference type="InterPro" id="IPR029058">
    <property type="entry name" value="AB_hydrolase_fold"/>
</dbReference>
<dbReference type="PANTHER" id="PTHR33840">
    <property type="match status" value="1"/>
</dbReference>
<reference evidence="2 3" key="1">
    <citation type="journal article" date="2012" name="Science">
        <title>The Paleozoic origin of enzymatic lignin decomposition reconstructed from 31 fungal genomes.</title>
        <authorList>
            <person name="Floudas D."/>
            <person name="Binder M."/>
            <person name="Riley R."/>
            <person name="Barry K."/>
            <person name="Blanchette R.A."/>
            <person name="Henrissat B."/>
            <person name="Martinez A.T."/>
            <person name="Otillar R."/>
            <person name="Spatafora J.W."/>
            <person name="Yadav J.S."/>
            <person name="Aerts A."/>
            <person name="Benoit I."/>
            <person name="Boyd A."/>
            <person name="Carlson A."/>
            <person name="Copeland A."/>
            <person name="Coutinho P.M."/>
            <person name="de Vries R.P."/>
            <person name="Ferreira P."/>
            <person name="Findley K."/>
            <person name="Foster B."/>
            <person name="Gaskell J."/>
            <person name="Glotzer D."/>
            <person name="Gorecki P."/>
            <person name="Heitman J."/>
            <person name="Hesse C."/>
            <person name="Hori C."/>
            <person name="Igarashi K."/>
            <person name="Jurgens J.A."/>
            <person name="Kallen N."/>
            <person name="Kersten P."/>
            <person name="Kohler A."/>
            <person name="Kuees U."/>
            <person name="Kumar T.K.A."/>
            <person name="Kuo A."/>
            <person name="LaButti K."/>
            <person name="Larrondo L.F."/>
            <person name="Lindquist E."/>
            <person name="Ling A."/>
            <person name="Lombard V."/>
            <person name="Lucas S."/>
            <person name="Lundell T."/>
            <person name="Martin R."/>
            <person name="McLaughlin D.J."/>
            <person name="Morgenstern I."/>
            <person name="Morin E."/>
            <person name="Murat C."/>
            <person name="Nagy L.G."/>
            <person name="Nolan M."/>
            <person name="Ohm R.A."/>
            <person name="Patyshakuliyeva A."/>
            <person name="Rokas A."/>
            <person name="Ruiz-Duenas F.J."/>
            <person name="Sabat G."/>
            <person name="Salamov A."/>
            <person name="Samejima M."/>
            <person name="Schmutz J."/>
            <person name="Slot J.C."/>
            <person name="St John F."/>
            <person name="Stenlid J."/>
            <person name="Sun H."/>
            <person name="Sun S."/>
            <person name="Syed K."/>
            <person name="Tsang A."/>
            <person name="Wiebenga A."/>
            <person name="Young D."/>
            <person name="Pisabarro A."/>
            <person name="Eastwood D.C."/>
            <person name="Martin F."/>
            <person name="Cullen D."/>
            <person name="Grigoriev I.V."/>
            <person name="Hibbett D.S."/>
        </authorList>
    </citation>
    <scope>NUCLEOTIDE SEQUENCE [LARGE SCALE GENOMIC DNA]</scope>
    <source>
        <strain evidence="2 3">DJM-731 SS1</strain>
    </source>
</reference>
<feature type="domain" description="T6SS Phospholipase effector Tle1-like catalytic" evidence="1">
    <location>
        <begin position="31"/>
        <end position="309"/>
    </location>
</feature>
<dbReference type="HOGENOM" id="CLU_005049_5_0_1"/>
<protein>
    <recommendedName>
        <fullName evidence="1">T6SS Phospholipase effector Tle1-like catalytic domain-containing protein</fullName>
    </recommendedName>
</protein>
<dbReference type="PANTHER" id="PTHR33840:SF2">
    <property type="entry name" value="TLE1 PHOSPHOLIPASE DOMAIN-CONTAINING PROTEIN"/>
    <property type="match status" value="1"/>
</dbReference>
<gene>
    <name evidence="2" type="ORF">DACRYDRAFT_82030</name>
</gene>
<dbReference type="RefSeq" id="XP_040626519.1">
    <property type="nucleotide sequence ID" value="XM_040776545.1"/>
</dbReference>
<dbReference type="Pfam" id="PF09994">
    <property type="entry name" value="T6SS_Tle1-like_cat"/>
    <property type="match status" value="1"/>
</dbReference>
<feature type="non-terminal residue" evidence="2">
    <location>
        <position position="1"/>
    </location>
</feature>
<sequence>MPVSMDTMRSEEPSNKTLVTNGHAQYSASARRLIVCFDGTSNLFDEANTNVVRFVSYLKKDDMDQQQVYYQTGVGTYIKPGMFMPLTVKLAELIDDGVAWDLSAHIMGGYRFLMQNWTPGSKISIFGFSRGAYTARALAGMLQKVGLLPRGNDEQIPFAYNFYANDSAEGYRMSTGFKRVFCHQVTVDFLGVWDTVASVGLFSARDLPFSTQDHHIRVFRHAVSLDEHRVKFKENLWHFATGPPDSTPAGHPSLWTTSTSLDRCAPTPFATDSEEVWFSGGHGDLGGGAVKNYVQSSPNRIPLVWLIREVVLANTGIQFNQAALDADGIRLPVMNPPKDGRDNW</sequence>
<dbReference type="STRING" id="1858805.M5G1B9"/>
<evidence type="ECO:0000313" key="3">
    <source>
        <dbReference type="Proteomes" id="UP000030653"/>
    </source>
</evidence>
<organism evidence="2 3">
    <name type="scientific">Dacryopinax primogenitus (strain DJM 731)</name>
    <name type="common">Brown rot fungus</name>
    <dbReference type="NCBI Taxonomy" id="1858805"/>
    <lineage>
        <taxon>Eukaryota</taxon>
        <taxon>Fungi</taxon>
        <taxon>Dikarya</taxon>
        <taxon>Basidiomycota</taxon>
        <taxon>Agaricomycotina</taxon>
        <taxon>Dacrymycetes</taxon>
        <taxon>Dacrymycetales</taxon>
        <taxon>Dacrymycetaceae</taxon>
        <taxon>Dacryopinax</taxon>
    </lineage>
</organism>
<dbReference type="InterPro" id="IPR018712">
    <property type="entry name" value="Tle1-like_cat"/>
</dbReference>